<feature type="binding site" description="axial binding residue" evidence="9">
    <location>
        <position position="71"/>
    </location>
    <ligand>
        <name>heme</name>
        <dbReference type="ChEBI" id="CHEBI:30413"/>
    </ligand>
    <ligandPart>
        <name>Fe</name>
        <dbReference type="ChEBI" id="CHEBI:18248"/>
    </ligandPart>
</feature>
<dbReference type="SUPFAM" id="SSF48264">
    <property type="entry name" value="Cytochrome P450"/>
    <property type="match status" value="1"/>
</dbReference>
<keyword evidence="5 9" id="KW-0479">Metal-binding</keyword>
<dbReference type="OrthoDB" id="3934656at2759"/>
<keyword evidence="4 9" id="KW-0349">Heme</keyword>
<keyword evidence="6 10" id="KW-0560">Oxidoreductase</keyword>
<evidence type="ECO:0000256" key="7">
    <source>
        <dbReference type="ARBA" id="ARBA00023004"/>
    </source>
</evidence>
<dbReference type="Proteomes" id="UP000092154">
    <property type="component" value="Unassembled WGS sequence"/>
</dbReference>
<evidence type="ECO:0000256" key="9">
    <source>
        <dbReference type="PIRSR" id="PIRSR602401-1"/>
    </source>
</evidence>
<evidence type="ECO:0000256" key="10">
    <source>
        <dbReference type="RuleBase" id="RU000461"/>
    </source>
</evidence>
<dbReference type="PANTHER" id="PTHR46300:SF5">
    <property type="entry name" value="CYTOCHROME P450"/>
    <property type="match status" value="1"/>
</dbReference>
<sequence length="125" mass="13981">IPHATTSDDIYDGYFIPKGATVMCNIWAISRDEKRYHDACHFMPERFIDDDGKLTNDNPAQYVFGMGLRMCPGRHAADASLWAAITTMLATLNISLAKDDDGKAISFTPEFTTGVTRYLVSQWVL</sequence>
<comment type="cofactor">
    <cofactor evidence="1 9">
        <name>heme</name>
        <dbReference type="ChEBI" id="CHEBI:30413"/>
    </cofactor>
</comment>
<evidence type="ECO:0000256" key="8">
    <source>
        <dbReference type="ARBA" id="ARBA00023033"/>
    </source>
</evidence>
<dbReference type="Gene3D" id="1.10.630.10">
    <property type="entry name" value="Cytochrome P450"/>
    <property type="match status" value="1"/>
</dbReference>
<dbReference type="InParanoid" id="A0A1B7MEJ6"/>
<feature type="non-terminal residue" evidence="11">
    <location>
        <position position="1"/>
    </location>
</feature>
<dbReference type="GO" id="GO:0005506">
    <property type="term" value="F:iron ion binding"/>
    <property type="evidence" value="ECO:0007669"/>
    <property type="project" value="InterPro"/>
</dbReference>
<reference evidence="11 12" key="1">
    <citation type="submission" date="2016-06" db="EMBL/GenBank/DDBJ databases">
        <title>Comparative genomics of the ectomycorrhizal sister species Rhizopogon vinicolor and Rhizopogon vesiculosus (Basidiomycota: Boletales) reveals a divergence of the mating type B locus.</title>
        <authorList>
            <consortium name="DOE Joint Genome Institute"/>
            <person name="Mujic A.B."/>
            <person name="Kuo A."/>
            <person name="Tritt A."/>
            <person name="Lipzen A."/>
            <person name="Chen C."/>
            <person name="Johnson J."/>
            <person name="Sharma A."/>
            <person name="Barry K."/>
            <person name="Grigoriev I.V."/>
            <person name="Spatafora J.W."/>
        </authorList>
    </citation>
    <scope>NUCLEOTIDE SEQUENCE [LARGE SCALE GENOMIC DNA]</scope>
    <source>
        <strain evidence="11 12">AM-OR11-026</strain>
    </source>
</reference>
<dbReference type="PROSITE" id="PS00086">
    <property type="entry name" value="CYTOCHROME_P450"/>
    <property type="match status" value="1"/>
</dbReference>
<evidence type="ECO:0000313" key="11">
    <source>
        <dbReference type="EMBL" id="OAX31027.1"/>
    </source>
</evidence>
<proteinExistence type="inferred from homology"/>
<evidence type="ECO:0000256" key="4">
    <source>
        <dbReference type="ARBA" id="ARBA00022617"/>
    </source>
</evidence>
<dbReference type="GO" id="GO:0016705">
    <property type="term" value="F:oxidoreductase activity, acting on paired donors, with incorporation or reduction of molecular oxygen"/>
    <property type="evidence" value="ECO:0007669"/>
    <property type="project" value="InterPro"/>
</dbReference>
<keyword evidence="12" id="KW-1185">Reference proteome</keyword>
<dbReference type="Pfam" id="PF00067">
    <property type="entry name" value="p450"/>
    <property type="match status" value="1"/>
</dbReference>
<keyword evidence="7 9" id="KW-0408">Iron</keyword>
<comment type="pathway">
    <text evidence="2">Secondary metabolite biosynthesis.</text>
</comment>
<dbReference type="GO" id="GO:0020037">
    <property type="term" value="F:heme binding"/>
    <property type="evidence" value="ECO:0007669"/>
    <property type="project" value="InterPro"/>
</dbReference>
<dbReference type="EMBL" id="KV449654">
    <property type="protein sequence ID" value="OAX31027.1"/>
    <property type="molecule type" value="Genomic_DNA"/>
</dbReference>
<dbReference type="GO" id="GO:0004497">
    <property type="term" value="F:monooxygenase activity"/>
    <property type="evidence" value="ECO:0007669"/>
    <property type="project" value="UniProtKB-KW"/>
</dbReference>
<protein>
    <submittedName>
        <fullName evidence="11">Cytochrome P450</fullName>
    </submittedName>
</protein>
<dbReference type="PRINTS" id="PR00463">
    <property type="entry name" value="EP450I"/>
</dbReference>
<accession>A0A1B7MEJ6</accession>
<dbReference type="InterPro" id="IPR002401">
    <property type="entry name" value="Cyt_P450_E_grp-I"/>
</dbReference>
<name>A0A1B7MEJ6_9AGAM</name>
<dbReference type="InterPro" id="IPR036396">
    <property type="entry name" value="Cyt_P450_sf"/>
</dbReference>
<dbReference type="PANTHER" id="PTHR46300">
    <property type="entry name" value="P450, PUTATIVE (EUROFUNG)-RELATED-RELATED"/>
    <property type="match status" value="1"/>
</dbReference>
<evidence type="ECO:0000313" key="12">
    <source>
        <dbReference type="Proteomes" id="UP000092154"/>
    </source>
</evidence>
<dbReference type="InterPro" id="IPR050364">
    <property type="entry name" value="Cytochrome_P450_fung"/>
</dbReference>
<evidence type="ECO:0000256" key="3">
    <source>
        <dbReference type="ARBA" id="ARBA00010617"/>
    </source>
</evidence>
<dbReference type="InterPro" id="IPR001128">
    <property type="entry name" value="Cyt_P450"/>
</dbReference>
<evidence type="ECO:0000256" key="5">
    <source>
        <dbReference type="ARBA" id="ARBA00022723"/>
    </source>
</evidence>
<keyword evidence="8 10" id="KW-0503">Monooxygenase</keyword>
<evidence type="ECO:0000256" key="1">
    <source>
        <dbReference type="ARBA" id="ARBA00001971"/>
    </source>
</evidence>
<organism evidence="11 12">
    <name type="scientific">Rhizopogon vinicolor AM-OR11-026</name>
    <dbReference type="NCBI Taxonomy" id="1314800"/>
    <lineage>
        <taxon>Eukaryota</taxon>
        <taxon>Fungi</taxon>
        <taxon>Dikarya</taxon>
        <taxon>Basidiomycota</taxon>
        <taxon>Agaricomycotina</taxon>
        <taxon>Agaricomycetes</taxon>
        <taxon>Agaricomycetidae</taxon>
        <taxon>Boletales</taxon>
        <taxon>Suillineae</taxon>
        <taxon>Rhizopogonaceae</taxon>
        <taxon>Rhizopogon</taxon>
    </lineage>
</organism>
<evidence type="ECO:0000256" key="6">
    <source>
        <dbReference type="ARBA" id="ARBA00023002"/>
    </source>
</evidence>
<dbReference type="AlphaFoldDB" id="A0A1B7MEJ6"/>
<evidence type="ECO:0000256" key="2">
    <source>
        <dbReference type="ARBA" id="ARBA00005179"/>
    </source>
</evidence>
<comment type="similarity">
    <text evidence="3 10">Belongs to the cytochrome P450 family.</text>
</comment>
<dbReference type="InterPro" id="IPR017972">
    <property type="entry name" value="Cyt_P450_CS"/>
</dbReference>
<dbReference type="STRING" id="1314800.A0A1B7MEJ6"/>
<gene>
    <name evidence="11" type="ORF">K503DRAFT_788097</name>
</gene>